<sequence>MAEIIRIPVAKQILGKAADLALEQIGLLWNFRRELKKLPWKIFDSTKVAEALPGEVPEDPQVYEVGKQILRKCNGVPLAVSTMATMLSGSKDPKTELPSFLSKSLSTFKYH</sequence>
<organism evidence="1 2">
    <name type="scientific">Linum tenue</name>
    <dbReference type="NCBI Taxonomy" id="586396"/>
    <lineage>
        <taxon>Eukaryota</taxon>
        <taxon>Viridiplantae</taxon>
        <taxon>Streptophyta</taxon>
        <taxon>Embryophyta</taxon>
        <taxon>Tracheophyta</taxon>
        <taxon>Spermatophyta</taxon>
        <taxon>Magnoliopsida</taxon>
        <taxon>eudicotyledons</taxon>
        <taxon>Gunneridae</taxon>
        <taxon>Pentapetalae</taxon>
        <taxon>rosids</taxon>
        <taxon>fabids</taxon>
        <taxon>Malpighiales</taxon>
        <taxon>Linaceae</taxon>
        <taxon>Linum</taxon>
    </lineage>
</organism>
<dbReference type="AlphaFoldDB" id="A0AAV0RBI3"/>
<accession>A0AAV0RBI3</accession>
<dbReference type="InterPro" id="IPR042197">
    <property type="entry name" value="Apaf_helical"/>
</dbReference>
<dbReference type="Proteomes" id="UP001154282">
    <property type="component" value="Unassembled WGS sequence"/>
</dbReference>
<evidence type="ECO:0008006" key="3">
    <source>
        <dbReference type="Google" id="ProtNLM"/>
    </source>
</evidence>
<evidence type="ECO:0000313" key="1">
    <source>
        <dbReference type="EMBL" id="CAI0555044.1"/>
    </source>
</evidence>
<gene>
    <name evidence="1" type="ORF">LITE_LOCUS47433</name>
</gene>
<protein>
    <recommendedName>
        <fullName evidence="3">NB-ARC domain-containing protein</fullName>
    </recommendedName>
</protein>
<dbReference type="Gene3D" id="1.10.8.430">
    <property type="entry name" value="Helical domain of apoptotic protease-activating factors"/>
    <property type="match status" value="1"/>
</dbReference>
<evidence type="ECO:0000313" key="2">
    <source>
        <dbReference type="Proteomes" id="UP001154282"/>
    </source>
</evidence>
<reference evidence="1" key="1">
    <citation type="submission" date="2022-08" db="EMBL/GenBank/DDBJ databases">
        <authorList>
            <person name="Gutierrez-Valencia J."/>
        </authorList>
    </citation>
    <scope>NUCLEOTIDE SEQUENCE</scope>
</reference>
<keyword evidence="2" id="KW-1185">Reference proteome</keyword>
<dbReference type="EMBL" id="CAMGYJ010000010">
    <property type="protein sequence ID" value="CAI0555044.1"/>
    <property type="molecule type" value="Genomic_DNA"/>
</dbReference>
<proteinExistence type="predicted"/>
<comment type="caution">
    <text evidence="1">The sequence shown here is derived from an EMBL/GenBank/DDBJ whole genome shotgun (WGS) entry which is preliminary data.</text>
</comment>
<name>A0AAV0RBI3_9ROSI</name>